<name>A0AC58I663_DANRE</name>
<dbReference type="RefSeq" id="XP_073789740.1">
    <property type="nucleotide sequence ID" value="XM_073933639.1"/>
</dbReference>
<proteinExistence type="predicted"/>
<protein>
    <submittedName>
        <fullName evidence="2">Adenylate cyclase type 8</fullName>
    </submittedName>
</protein>
<gene>
    <name evidence="2" type="primary">si:dkey-206f10.1</name>
</gene>
<dbReference type="Proteomes" id="UP000000437">
    <property type="component" value="Chromosome 20"/>
</dbReference>
<evidence type="ECO:0000313" key="1">
    <source>
        <dbReference type="Proteomes" id="UP000000437"/>
    </source>
</evidence>
<evidence type="ECO:0000313" key="2">
    <source>
        <dbReference type="RefSeq" id="XP_073789740.1"/>
    </source>
</evidence>
<accession>A0AC58I663</accession>
<organism evidence="1 2">
    <name type="scientific">Danio rerio</name>
    <name type="common">Zebrafish</name>
    <name type="synonym">Brachydanio rerio</name>
    <dbReference type="NCBI Taxonomy" id="7955"/>
    <lineage>
        <taxon>Eukaryota</taxon>
        <taxon>Metazoa</taxon>
        <taxon>Chordata</taxon>
        <taxon>Craniata</taxon>
        <taxon>Vertebrata</taxon>
        <taxon>Euteleostomi</taxon>
        <taxon>Actinopterygii</taxon>
        <taxon>Neopterygii</taxon>
        <taxon>Teleostei</taxon>
        <taxon>Ostariophysi</taxon>
        <taxon>Cypriniformes</taxon>
        <taxon>Danionidae</taxon>
        <taxon>Danioninae</taxon>
        <taxon>Danio</taxon>
    </lineage>
</organism>
<sequence length="1187" mass="136006">MVTFNDTTDIHKMQPPSCIPNPMSPGLRRKQLLWQNAVKHIISQRGLREQFGVEPARKIHVTDAYIEEINKQIRSKASRGMTKRRSSVARVHPSFFGERSSSSSTQTGTSVDYISDADFFVHWGNIIHGVHVPTLRHIFKSKDLEKLYQRHSSHTRRTSLVVTNIIDAAAKLHLFLLYLALAPDRSDILMSWFTGFFMACAIALCVLVLTCKRSHSPKWLHYAGMASWLSQTAQVLGGLAYGLERDQSWYVLFTLFATYTLLPLPLLWAIGAGTLTSILHLTAETIRHISEVGLFRKLLAKALLYTSMNVAGLFIHYLTDRSQRQAFLETRRCIEGRMKLETENQRQERLVLSILPRFVALEMISDMTSMDDELDPQQFHKVYIHQYKDVSILFADIKGFTLLSMNMSAQELVRLLNELFGRFDRLAEEYDCLRIKILGDCYYCVSGVPEPQRAHARCCVEMGLAMISTMRSLRKQQNFDMDMRIGIHTGSVLCGVLGLQKWQFDVWSWDVGIANMLEAGGIPGRIHISRATLDCLDGSFQTEDGRGYERNEFLRKHNIDTFLICHKEDDLNEMEAEHPKTRHNNRPWNKEILASFSNGSYTQLPTSSACRSMSKEINKRIEHAIDLRSSERMRQEHITPVTLVFKDAHIEEKFSQVRDEMFKTNLVCSFIMLLLLMAVQALIPVPRMYLWTVLQFCLFLLGYLLLLVMVLAEEFKHSPGVLQQFCCWIHENNSMRNLLTITAIAMNFGMALFDMMWCNSSEMKEISTRETEGYKAGQKPLTACTYPEVFVLSGVVSMVTCAVFLRMSSLLKLTILLFVVAVYTYFIEVSFHMLYVHQQEHEHLSRSHFLRRKGVSILLMAMFMIAVLYNGRRWEATTRLDFLWRLQAQQEVQEMRDLREHNECLLHNILPAHVARHFLERNRNDQELYSQSYDEVGVMFASIAGFNDYYEQKEIKHEGVECLKLLNEIIADFDELLEESYFLDIEKIKTIGSCYMAASGLSPDKQSRVVNDWHHLSELVLFALAMQETLREINKHSMNNFQLRVGIAHGPVVAGVIGATKPQYDIWGMTVNLASRMDSTGVSGRIQVPEATRNILADWGFVLELRGEIYIKGVSERKGRVRTYFISTKRRLVSSNGIADRGKNGHTGRTTLAAVVFGLVQAIHREKQRGTNGGFTLTNSNFSNLKL</sequence>
<reference evidence="2" key="1">
    <citation type="submission" date="2025-08" db="UniProtKB">
        <authorList>
            <consortium name="RefSeq"/>
        </authorList>
    </citation>
    <scope>IDENTIFICATION</scope>
    <source>
        <strain evidence="2">Tuebingen</strain>
        <tissue evidence="2">Fibroblasts and whole tissue</tissue>
    </source>
</reference>
<keyword evidence="1" id="KW-1185">Reference proteome</keyword>